<comment type="similarity">
    <text evidence="1">Belongs to the CAF1 family.</text>
</comment>
<accession>A0A4P9WZB1</accession>
<dbReference type="STRING" id="1555241.A0A4P9WZB1"/>
<feature type="compositionally biased region" description="Polar residues" evidence="2">
    <location>
        <begin position="163"/>
        <end position="173"/>
    </location>
</feature>
<keyword evidence="6" id="KW-1185">Reference proteome</keyword>
<dbReference type="Pfam" id="PF04857">
    <property type="entry name" value="CAF1"/>
    <property type="match status" value="1"/>
</dbReference>
<organism evidence="3 5">
    <name type="scientific">Caulochytrium protostelioides</name>
    <dbReference type="NCBI Taxonomy" id="1555241"/>
    <lineage>
        <taxon>Eukaryota</taxon>
        <taxon>Fungi</taxon>
        <taxon>Fungi incertae sedis</taxon>
        <taxon>Chytridiomycota</taxon>
        <taxon>Chytridiomycota incertae sedis</taxon>
        <taxon>Chytridiomycetes</taxon>
        <taxon>Caulochytriales</taxon>
        <taxon>Caulochytriaceae</taxon>
        <taxon>Caulochytrium</taxon>
    </lineage>
</organism>
<evidence type="ECO:0000256" key="2">
    <source>
        <dbReference type="SAM" id="MobiDB-lite"/>
    </source>
</evidence>
<dbReference type="PANTHER" id="PTHR15092:SF22">
    <property type="entry name" value="POLY(A)-SPECIFIC RIBONUCLEASE PNLDC1"/>
    <property type="match status" value="1"/>
</dbReference>
<gene>
    <name evidence="3" type="ORF">CAUPRSCDRAFT_10308</name>
    <name evidence="4" type="ORF">CXG81DRAFT_20258</name>
</gene>
<dbReference type="Proteomes" id="UP000268535">
    <property type="component" value="Unassembled WGS sequence"/>
</dbReference>
<dbReference type="GO" id="GO:0000175">
    <property type="term" value="F:3'-5'-RNA exonuclease activity"/>
    <property type="evidence" value="ECO:0007669"/>
    <property type="project" value="TreeGrafter"/>
</dbReference>
<dbReference type="Gene3D" id="3.30.420.10">
    <property type="entry name" value="Ribonuclease H-like superfamily/Ribonuclease H"/>
    <property type="match status" value="2"/>
</dbReference>
<feature type="compositionally biased region" description="Basic residues" evidence="2">
    <location>
        <begin position="96"/>
        <end position="110"/>
    </location>
</feature>
<dbReference type="Proteomes" id="UP000274922">
    <property type="component" value="Unassembled WGS sequence"/>
</dbReference>
<dbReference type="EMBL" id="ML014265">
    <property type="protein sequence ID" value="RKO99684.1"/>
    <property type="molecule type" value="Genomic_DNA"/>
</dbReference>
<dbReference type="InterPro" id="IPR012337">
    <property type="entry name" value="RNaseH-like_sf"/>
</dbReference>
<dbReference type="EMBL" id="ML009121">
    <property type="protein sequence ID" value="RKO98062.1"/>
    <property type="molecule type" value="Genomic_DNA"/>
</dbReference>
<dbReference type="SUPFAM" id="SSF53098">
    <property type="entry name" value="Ribonuclease H-like"/>
    <property type="match status" value="1"/>
</dbReference>
<reference evidence="4" key="2">
    <citation type="submission" date="2018-04" db="EMBL/GenBank/DDBJ databases">
        <title>Leveraging single-cell genomics to expand the Fungal Tree of Life.</title>
        <authorList>
            <consortium name="DOE Joint Genome Institute"/>
            <person name="Ahrendt S.R."/>
            <person name="Quandt C.A."/>
            <person name="Ciobanu D."/>
            <person name="Clum A."/>
            <person name="Salamov A."/>
            <person name="Andreopoulos B."/>
            <person name="Cheng J.-F."/>
            <person name="Woyke T."/>
            <person name="Pelin A."/>
            <person name="Henrissat B."/>
            <person name="Benny G.L."/>
            <person name="Smith M.E."/>
            <person name="James T.Y."/>
            <person name="Grigoriev I.V."/>
        </authorList>
    </citation>
    <scope>NUCLEOTIDE SEQUENCE</scope>
    <source>
        <strain evidence="4">ATCC 52028</strain>
    </source>
</reference>
<dbReference type="InterPro" id="IPR036397">
    <property type="entry name" value="RNaseH_sf"/>
</dbReference>
<evidence type="ECO:0000313" key="4">
    <source>
        <dbReference type="EMBL" id="RKO99684.1"/>
    </source>
</evidence>
<evidence type="ECO:0000256" key="1">
    <source>
        <dbReference type="ARBA" id="ARBA00008372"/>
    </source>
</evidence>
<dbReference type="GO" id="GO:0003723">
    <property type="term" value="F:RNA binding"/>
    <property type="evidence" value="ECO:0007669"/>
    <property type="project" value="TreeGrafter"/>
</dbReference>
<proteinExistence type="inferred from homology"/>
<sequence>MVIRLAARALFRSPFLATRPLWLPRPLHLTPPLRLSLTPATPATPPANLLSTMTSLEKKSSSAKAFKRETQAMGAPELSPALALSPTDASAGSRQTKSKAKRSKKAKKARAQMQLDGSDEAEMAFEDSIGHLSASTTGARLDIASSEPSDVRVEKHVARATRKNNSQSPSKSSAKVAGPDAVAGDHSAQDGSTAPASGAPSALMTMSEPIVVGETGDTDATDLSRDDIVKHNFEAVFPMVKAAIEDSDFIAIDGEFTGLPWGHLRNWYFDTPDERYKKSADAVRQLMVTQYGICTFKFDAKNNTYHAQPFNFFVFPRSPLPQPGADPNATPSFRGTKMFQSNCSSLEFLASNHFDFNKWIHDGITFMNHDESESREHAVPKTPEKIAQERLANFLTRKEPSTEVLELIGQVKEFLAGSEPSMTVSAQSNDDAYYLSLAIDAQFDGALQRRAAPETLGTAYKSYVLTRSTLEQREALVDITPALKRLHAMVGFRHVIDAISESKKPIVGHNCFLDILYTYQNFHRRLPDSFFKFANDLSMFLPKIYDTKLLATQQRRREKALLTDAEIRNFESMADAVYAINASDVPAAASDSVLAAASGTLSNTTPGAVRSQDAKGDAAPPSMYAVTWLGGLYKEFSAYAANTDSAPRVSIKQPGKNYLGPDGLAQAHEAAYDALMTGSIFVWMLHHMSHTTEFNADAAVPSAQPKRKADEMTEDTVPTAPIFSDSRSVSFLEKALNRTYCMQSDMPEWPLTSSPDDWMTPNRSQLVAFSNVASDWEYDHIKALVRHGLGVGHDKPLSINIRSTGSSTYIVELPNGRSADVLLELLTGYEVPSSLHHYRETGNKSGADVSTPLVMSEQSQFKIESWTAWAAANGLSLVPKQGPPAGRWNDDYRRKRARVSTENEQAPKSCLLM</sequence>
<feature type="region of interest" description="Disordered" evidence="2">
    <location>
        <begin position="880"/>
        <end position="913"/>
    </location>
</feature>
<dbReference type="InterPro" id="IPR006941">
    <property type="entry name" value="RNase_CAF1"/>
</dbReference>
<feature type="compositionally biased region" description="Low complexity" evidence="2">
    <location>
        <begin position="191"/>
        <end position="201"/>
    </location>
</feature>
<feature type="region of interest" description="Disordered" evidence="2">
    <location>
        <begin position="60"/>
        <end position="119"/>
    </location>
</feature>
<evidence type="ECO:0000313" key="6">
    <source>
        <dbReference type="Proteomes" id="UP000274922"/>
    </source>
</evidence>
<dbReference type="PANTHER" id="PTHR15092">
    <property type="entry name" value="POLY A -SPECIFIC RIBONUCLEASE/TARGET OF EGR1, MEMBER 1"/>
    <property type="match status" value="1"/>
</dbReference>
<protein>
    <submittedName>
        <fullName evidence="3">CAF1-domain-containing protein</fullName>
    </submittedName>
</protein>
<evidence type="ECO:0000313" key="5">
    <source>
        <dbReference type="Proteomes" id="UP000268535"/>
    </source>
</evidence>
<reference evidence="3" key="3">
    <citation type="submission" date="2018-08" db="EMBL/GenBank/DDBJ databases">
        <title>Leveraging single-cell genomics to expand the Fungal Tree of Life.</title>
        <authorList>
            <consortium name="DOE Joint Genome Institute"/>
            <person name="Ahrendt S.R."/>
            <person name="Quandt C.A."/>
            <person name="Ciobanu D."/>
            <person name="Clum A."/>
            <person name="Salamov A."/>
            <person name="Andreopoulos B."/>
            <person name="Cheng J.-F."/>
            <person name="Woyke T."/>
            <person name="Pelin A."/>
            <person name="Henrissat B."/>
            <person name="Reynolds N."/>
            <person name="Benny G.L."/>
            <person name="Smith M.E."/>
            <person name="James T.Y."/>
            <person name="Grigoriev I.V."/>
        </authorList>
    </citation>
    <scope>NUCLEOTIDE SEQUENCE</scope>
    <source>
        <strain evidence="3">ATCC 52028</strain>
    </source>
</reference>
<dbReference type="AlphaFoldDB" id="A0A4P9WZB1"/>
<feature type="compositionally biased region" description="Basic and acidic residues" evidence="2">
    <location>
        <begin position="60"/>
        <end position="70"/>
    </location>
</feature>
<feature type="region of interest" description="Disordered" evidence="2">
    <location>
        <begin position="141"/>
        <end position="201"/>
    </location>
</feature>
<evidence type="ECO:0000313" key="3">
    <source>
        <dbReference type="EMBL" id="RKO98062.1"/>
    </source>
</evidence>
<dbReference type="InterPro" id="IPR051181">
    <property type="entry name" value="CAF1_poly(A)_ribonucleases"/>
</dbReference>
<dbReference type="OrthoDB" id="1432093at2759"/>
<reference evidence="5 6" key="1">
    <citation type="journal article" date="2018" name="Nat. Microbiol.">
        <title>Leveraging single-cell genomics to expand the fungal tree of life.</title>
        <authorList>
            <person name="Ahrendt S.R."/>
            <person name="Quandt C.A."/>
            <person name="Ciobanu D."/>
            <person name="Clum A."/>
            <person name="Salamov A."/>
            <person name="Andreopoulos B."/>
            <person name="Cheng J.F."/>
            <person name="Woyke T."/>
            <person name="Pelin A."/>
            <person name="Henrissat B."/>
            <person name="Reynolds N.K."/>
            <person name="Benny G.L."/>
            <person name="Smith M.E."/>
            <person name="James T.Y."/>
            <person name="Grigoriev I.V."/>
        </authorList>
    </citation>
    <scope>NUCLEOTIDE SEQUENCE [LARGE SCALE GENOMIC DNA]</scope>
    <source>
        <strain evidence="5 6">ATCC 52028</strain>
    </source>
</reference>
<name>A0A4P9WZB1_9FUNG</name>